<proteinExistence type="predicted"/>
<evidence type="ECO:0000313" key="1">
    <source>
        <dbReference type="EMBL" id="KAL3876068.1"/>
    </source>
</evidence>
<evidence type="ECO:0000313" key="2">
    <source>
        <dbReference type="Proteomes" id="UP001634394"/>
    </source>
</evidence>
<sequence>MELIVTCIIKKCRLLLSFPSSISFVQGEYKAPNFNIRSWSPKGPGVLDFLCLVPYAQGFEAKYDQSKHINKVKICSRRHQQRMQEFHYGRTTCRNIIGKQLQKTSRFINYSSQIEMKLIL</sequence>
<reference evidence="1 2" key="1">
    <citation type="submission" date="2024-11" db="EMBL/GenBank/DDBJ databases">
        <title>Chromosome-level genome assembly of the freshwater bivalve Anodonta woodiana.</title>
        <authorList>
            <person name="Chen X."/>
        </authorList>
    </citation>
    <scope>NUCLEOTIDE SEQUENCE [LARGE SCALE GENOMIC DNA]</scope>
    <source>
        <strain evidence="1">MN2024</strain>
        <tissue evidence="1">Gills</tissue>
    </source>
</reference>
<protein>
    <submittedName>
        <fullName evidence="1">Uncharacterized protein</fullName>
    </submittedName>
</protein>
<organism evidence="1 2">
    <name type="scientific">Sinanodonta woodiana</name>
    <name type="common">Chinese pond mussel</name>
    <name type="synonym">Anodonta woodiana</name>
    <dbReference type="NCBI Taxonomy" id="1069815"/>
    <lineage>
        <taxon>Eukaryota</taxon>
        <taxon>Metazoa</taxon>
        <taxon>Spiralia</taxon>
        <taxon>Lophotrochozoa</taxon>
        <taxon>Mollusca</taxon>
        <taxon>Bivalvia</taxon>
        <taxon>Autobranchia</taxon>
        <taxon>Heteroconchia</taxon>
        <taxon>Palaeoheterodonta</taxon>
        <taxon>Unionida</taxon>
        <taxon>Unionoidea</taxon>
        <taxon>Unionidae</taxon>
        <taxon>Unioninae</taxon>
        <taxon>Sinanodonta</taxon>
    </lineage>
</organism>
<gene>
    <name evidence="1" type="ORF">ACJMK2_033952</name>
</gene>
<accession>A0ABD3WTK6</accession>
<name>A0ABD3WTK6_SINWO</name>
<comment type="caution">
    <text evidence="1">The sequence shown here is derived from an EMBL/GenBank/DDBJ whole genome shotgun (WGS) entry which is preliminary data.</text>
</comment>
<dbReference type="Proteomes" id="UP001634394">
    <property type="component" value="Unassembled WGS sequence"/>
</dbReference>
<dbReference type="EMBL" id="JBJQND010000005">
    <property type="protein sequence ID" value="KAL3876068.1"/>
    <property type="molecule type" value="Genomic_DNA"/>
</dbReference>
<keyword evidence="2" id="KW-1185">Reference proteome</keyword>
<dbReference type="AlphaFoldDB" id="A0ABD3WTK6"/>